<dbReference type="InterPro" id="IPR036396">
    <property type="entry name" value="Cyt_P450_sf"/>
</dbReference>
<dbReference type="PRINTS" id="PR00385">
    <property type="entry name" value="P450"/>
</dbReference>
<evidence type="ECO:0000313" key="10">
    <source>
        <dbReference type="Proteomes" id="UP000199150"/>
    </source>
</evidence>
<evidence type="ECO:0000313" key="9">
    <source>
        <dbReference type="EMBL" id="SCW48574.1"/>
    </source>
</evidence>
<name>A0A1G4QVA4_9CAUL</name>
<comment type="function">
    <text evidence="7">Cytochromes P450 are a group of heme-thiolate monooxygenases. They oxidize a variety of structurally unrelated compounds, including steroids, fatty acids, and xenobiotics.</text>
</comment>
<sequence length="421" mass="45957">MPDSQDPGARQPAPPRFLLFEYSELNPAMRADPHALFDPQRRERPVEHDGMIPAMLISAYGVGRESLMDRSLSRNFDDAAPENPVIANVRRLNAAMAAEFGKHDSMLTLDDPDHGRVRGIVAEAFLKRAAGAQGLVAQIIDAQIDALAGRETFDAVNDYAARIPIQVLGTILGSPPEMFESLKVWTEAGQLAFDPTKSAEQEKLALDGRRGILSHFKELMEARRAAPQDDLVSDLLAAQANGAPIDDNEILFNLFALLVAGHLTTADLIGNGIYLLLTHDEARQAILADPKLITGAVEEILRYEPPISFSARFAKADGKAGGCPYHKGDALVVSLISANRDEDRIDDPHRFDITRRPNPHLSFGAGAHICVGAPLARIEGQTAILKLLQRFPHLRKVDDSPPDWRVVPGVRGLAKLDVITE</sequence>
<dbReference type="GO" id="GO:0004497">
    <property type="term" value="F:monooxygenase activity"/>
    <property type="evidence" value="ECO:0007669"/>
    <property type="project" value="UniProtKB-KW"/>
</dbReference>
<accession>A0A1G4QVA4</accession>
<evidence type="ECO:0000256" key="3">
    <source>
        <dbReference type="ARBA" id="ARBA00022723"/>
    </source>
</evidence>
<dbReference type="PANTHER" id="PTHR46696:SF1">
    <property type="entry name" value="CYTOCHROME P450 YJIB-RELATED"/>
    <property type="match status" value="1"/>
</dbReference>
<evidence type="ECO:0000256" key="8">
    <source>
        <dbReference type="RuleBase" id="RU000461"/>
    </source>
</evidence>
<dbReference type="PROSITE" id="PS00086">
    <property type="entry name" value="CYTOCHROME_P450"/>
    <property type="match status" value="1"/>
</dbReference>
<evidence type="ECO:0000256" key="6">
    <source>
        <dbReference type="ARBA" id="ARBA00023033"/>
    </source>
</evidence>
<evidence type="ECO:0000256" key="2">
    <source>
        <dbReference type="ARBA" id="ARBA00022617"/>
    </source>
</evidence>
<keyword evidence="10" id="KW-1185">Reference proteome</keyword>
<dbReference type="RefSeq" id="WP_090645736.1">
    <property type="nucleotide sequence ID" value="NZ_CBCRYE010000001.1"/>
</dbReference>
<dbReference type="Pfam" id="PF00067">
    <property type="entry name" value="p450"/>
    <property type="match status" value="1"/>
</dbReference>
<dbReference type="AlphaFoldDB" id="A0A1G4QVA4"/>
<proteinExistence type="inferred from homology"/>
<evidence type="ECO:0000256" key="7">
    <source>
        <dbReference type="ARBA" id="ARBA00043906"/>
    </source>
</evidence>
<keyword evidence="6 8" id="KW-0503">Monooxygenase</keyword>
<gene>
    <name evidence="9" type="ORF">SAMN02927928_1553</name>
</gene>
<dbReference type="EMBL" id="FMTS01000001">
    <property type="protein sequence ID" value="SCW48574.1"/>
    <property type="molecule type" value="Genomic_DNA"/>
</dbReference>
<reference evidence="10" key="1">
    <citation type="submission" date="2016-10" db="EMBL/GenBank/DDBJ databases">
        <authorList>
            <person name="Varghese N."/>
            <person name="Submissions S."/>
        </authorList>
    </citation>
    <scope>NUCLEOTIDE SEQUENCE [LARGE SCALE GENOMIC DNA]</scope>
    <source>
        <strain evidence="10">CGMCC 1.3431</strain>
    </source>
</reference>
<dbReference type="CDD" id="cd20625">
    <property type="entry name" value="CYP164-like"/>
    <property type="match status" value="1"/>
</dbReference>
<comment type="similarity">
    <text evidence="1 8">Belongs to the cytochrome P450 family.</text>
</comment>
<dbReference type="PRINTS" id="PR00359">
    <property type="entry name" value="BP450"/>
</dbReference>
<evidence type="ECO:0008006" key="11">
    <source>
        <dbReference type="Google" id="ProtNLM"/>
    </source>
</evidence>
<keyword evidence="2 8" id="KW-0349">Heme</keyword>
<evidence type="ECO:0000256" key="5">
    <source>
        <dbReference type="ARBA" id="ARBA00023004"/>
    </source>
</evidence>
<keyword evidence="3 8" id="KW-0479">Metal-binding</keyword>
<protein>
    <recommendedName>
        <fullName evidence="11">Cytochrome P450</fullName>
    </recommendedName>
</protein>
<dbReference type="InterPro" id="IPR002397">
    <property type="entry name" value="Cyt_P450_B"/>
</dbReference>
<evidence type="ECO:0000256" key="4">
    <source>
        <dbReference type="ARBA" id="ARBA00023002"/>
    </source>
</evidence>
<keyword evidence="5 8" id="KW-0408">Iron</keyword>
<dbReference type="GO" id="GO:0020037">
    <property type="term" value="F:heme binding"/>
    <property type="evidence" value="ECO:0007669"/>
    <property type="project" value="InterPro"/>
</dbReference>
<dbReference type="FunFam" id="1.10.630.10:FF:000018">
    <property type="entry name" value="Cytochrome P450 monooxygenase"/>
    <property type="match status" value="1"/>
</dbReference>
<keyword evidence="4 8" id="KW-0560">Oxidoreductase</keyword>
<dbReference type="GO" id="GO:0005506">
    <property type="term" value="F:iron ion binding"/>
    <property type="evidence" value="ECO:0007669"/>
    <property type="project" value="InterPro"/>
</dbReference>
<dbReference type="OrthoDB" id="9801155at2"/>
<dbReference type="SUPFAM" id="SSF48264">
    <property type="entry name" value="Cytochrome P450"/>
    <property type="match status" value="1"/>
</dbReference>
<dbReference type="STRING" id="260084.SAMN02927928_1553"/>
<dbReference type="InterPro" id="IPR001128">
    <property type="entry name" value="Cyt_P450"/>
</dbReference>
<evidence type="ECO:0000256" key="1">
    <source>
        <dbReference type="ARBA" id="ARBA00010617"/>
    </source>
</evidence>
<dbReference type="InterPro" id="IPR017972">
    <property type="entry name" value="Cyt_P450_CS"/>
</dbReference>
<dbReference type="PANTHER" id="PTHR46696">
    <property type="entry name" value="P450, PUTATIVE (EUROFUNG)-RELATED"/>
    <property type="match status" value="1"/>
</dbReference>
<organism evidence="9 10">
    <name type="scientific">Asticcacaulis taihuensis</name>
    <dbReference type="NCBI Taxonomy" id="260084"/>
    <lineage>
        <taxon>Bacteria</taxon>
        <taxon>Pseudomonadati</taxon>
        <taxon>Pseudomonadota</taxon>
        <taxon>Alphaproteobacteria</taxon>
        <taxon>Caulobacterales</taxon>
        <taxon>Caulobacteraceae</taxon>
        <taxon>Asticcacaulis</taxon>
    </lineage>
</organism>
<dbReference type="Proteomes" id="UP000199150">
    <property type="component" value="Unassembled WGS sequence"/>
</dbReference>
<dbReference type="GO" id="GO:0016705">
    <property type="term" value="F:oxidoreductase activity, acting on paired donors, with incorporation or reduction of molecular oxygen"/>
    <property type="evidence" value="ECO:0007669"/>
    <property type="project" value="InterPro"/>
</dbReference>
<dbReference type="Gene3D" id="1.10.630.10">
    <property type="entry name" value="Cytochrome P450"/>
    <property type="match status" value="1"/>
</dbReference>